<dbReference type="GO" id="GO:0006629">
    <property type="term" value="P:lipid metabolic process"/>
    <property type="evidence" value="ECO:0007669"/>
    <property type="project" value="UniProtKB-ARBA"/>
</dbReference>
<keyword evidence="6 8" id="KW-0408">Iron</keyword>
<dbReference type="InterPro" id="IPR017972">
    <property type="entry name" value="Cyt_P450_CS"/>
</dbReference>
<dbReference type="Proteomes" id="UP000027138">
    <property type="component" value="Unassembled WGS sequence"/>
</dbReference>
<comment type="similarity">
    <text evidence="2 8">Belongs to the cytochrome P450 family.</text>
</comment>
<evidence type="ECO:0008006" key="11">
    <source>
        <dbReference type="Google" id="ProtNLM"/>
    </source>
</evidence>
<dbReference type="GO" id="GO:0004497">
    <property type="term" value="F:monooxygenase activity"/>
    <property type="evidence" value="ECO:0007669"/>
    <property type="project" value="UniProtKB-KW"/>
</dbReference>
<accession>A0A067KGN6</accession>
<gene>
    <name evidence="9" type="ORF">JCGZ_09411</name>
</gene>
<name>A0A067KGN6_JATCU</name>
<evidence type="ECO:0000256" key="4">
    <source>
        <dbReference type="ARBA" id="ARBA00022723"/>
    </source>
</evidence>
<evidence type="ECO:0000256" key="8">
    <source>
        <dbReference type="RuleBase" id="RU000461"/>
    </source>
</evidence>
<evidence type="ECO:0000313" key="9">
    <source>
        <dbReference type="EMBL" id="KDP35252.1"/>
    </source>
</evidence>
<proteinExistence type="inferred from homology"/>
<dbReference type="GO" id="GO:0005506">
    <property type="term" value="F:iron ion binding"/>
    <property type="evidence" value="ECO:0007669"/>
    <property type="project" value="InterPro"/>
</dbReference>
<evidence type="ECO:0000256" key="3">
    <source>
        <dbReference type="ARBA" id="ARBA00022617"/>
    </source>
</evidence>
<dbReference type="EMBL" id="KK914490">
    <property type="protein sequence ID" value="KDP35252.1"/>
    <property type="molecule type" value="Genomic_DNA"/>
</dbReference>
<dbReference type="Gene3D" id="1.10.630.10">
    <property type="entry name" value="Cytochrome P450"/>
    <property type="match status" value="1"/>
</dbReference>
<keyword evidence="3 8" id="KW-0349">Heme</keyword>
<dbReference type="PANTHER" id="PTHR24296">
    <property type="entry name" value="CYTOCHROME P450"/>
    <property type="match status" value="1"/>
</dbReference>
<evidence type="ECO:0000313" key="10">
    <source>
        <dbReference type="Proteomes" id="UP000027138"/>
    </source>
</evidence>
<dbReference type="CDD" id="cd11064">
    <property type="entry name" value="CYP86A"/>
    <property type="match status" value="1"/>
</dbReference>
<dbReference type="OrthoDB" id="1470350at2759"/>
<evidence type="ECO:0000256" key="1">
    <source>
        <dbReference type="ARBA" id="ARBA00001971"/>
    </source>
</evidence>
<dbReference type="PRINTS" id="PR00385">
    <property type="entry name" value="P450"/>
</dbReference>
<dbReference type="STRING" id="180498.A0A067KGN6"/>
<dbReference type="GO" id="GO:0020037">
    <property type="term" value="F:heme binding"/>
    <property type="evidence" value="ECO:0007669"/>
    <property type="project" value="InterPro"/>
</dbReference>
<protein>
    <recommendedName>
        <fullName evidence="11">Cytochrome P450</fullName>
    </recommendedName>
</protein>
<keyword evidence="10" id="KW-1185">Reference proteome</keyword>
<organism evidence="9 10">
    <name type="scientific">Jatropha curcas</name>
    <name type="common">Barbados nut</name>
    <dbReference type="NCBI Taxonomy" id="180498"/>
    <lineage>
        <taxon>Eukaryota</taxon>
        <taxon>Viridiplantae</taxon>
        <taxon>Streptophyta</taxon>
        <taxon>Embryophyta</taxon>
        <taxon>Tracheophyta</taxon>
        <taxon>Spermatophyta</taxon>
        <taxon>Magnoliopsida</taxon>
        <taxon>eudicotyledons</taxon>
        <taxon>Gunneridae</taxon>
        <taxon>Pentapetalae</taxon>
        <taxon>rosids</taxon>
        <taxon>fabids</taxon>
        <taxon>Malpighiales</taxon>
        <taxon>Euphorbiaceae</taxon>
        <taxon>Crotonoideae</taxon>
        <taxon>Jatropheae</taxon>
        <taxon>Jatropha</taxon>
    </lineage>
</organism>
<dbReference type="GO" id="GO:0016705">
    <property type="term" value="F:oxidoreductase activity, acting on paired donors, with incorporation or reduction of molecular oxygen"/>
    <property type="evidence" value="ECO:0007669"/>
    <property type="project" value="InterPro"/>
</dbReference>
<comment type="cofactor">
    <cofactor evidence="1">
        <name>heme</name>
        <dbReference type="ChEBI" id="CHEBI:30413"/>
    </cofactor>
</comment>
<dbReference type="Pfam" id="PF00067">
    <property type="entry name" value="p450"/>
    <property type="match status" value="1"/>
</dbReference>
<dbReference type="KEGG" id="jcu:105636551"/>
<keyword evidence="5 8" id="KW-0560">Oxidoreductase</keyword>
<evidence type="ECO:0000256" key="7">
    <source>
        <dbReference type="ARBA" id="ARBA00023033"/>
    </source>
</evidence>
<sequence>MALIGIFEILLATLCYVAGCWLRNRRKLIRSWPLIGTLPSLLRNINRLPDWMIELAGRKGGTTIYKGSFTGLYVICTTDPENIKHIMSTNFSNYPKGSEYKEIYSDVLGDGIFNSDSELWRNQRKNAVSLINHEKFRKFLFRTANVKVEKGLFPVLELICSENKEIDLQDLVHRFTADITFTLVTGYDQETLSTGLLGDKLGTALEYIEEALFYRHIQPKMLWKFQNWLGFGTERKVKDALKMVDDVTAKYISMRRQGIVEEGGGVNLLTPYVNEKSDKFLRDTIYNFMVAGRENSLSWFFWLLSKNPRVEAKIREELSSIVPESERGEKKIQLLELEKVNKLLYLHAALCETLRIYPPVTYEYKAPLQNDILPSGHYVDPKMKILLSSYLMGRLKSLWGEDCFEFKPERWISEQGRIIHQSPYKFLAFNAGPRTCVGKDIAFVQMKAMAAFLLHNYNIEVVEEHAVVPKYTSIILHMKYGLKVRISRRWA</sequence>
<reference evidence="9 10" key="1">
    <citation type="journal article" date="2014" name="PLoS ONE">
        <title>Global Analysis of Gene Expression Profiles in Physic Nut (Jatropha curcas L.) Seedlings Exposed to Salt Stress.</title>
        <authorList>
            <person name="Zhang L."/>
            <person name="Zhang C."/>
            <person name="Wu P."/>
            <person name="Chen Y."/>
            <person name="Li M."/>
            <person name="Jiang H."/>
            <person name="Wu G."/>
        </authorList>
    </citation>
    <scope>NUCLEOTIDE SEQUENCE [LARGE SCALE GENOMIC DNA]</scope>
    <source>
        <strain evidence="10">cv. GZQX0401</strain>
        <tissue evidence="9">Young leaves</tissue>
    </source>
</reference>
<keyword evidence="4 8" id="KW-0479">Metal-binding</keyword>
<dbReference type="PROSITE" id="PS00086">
    <property type="entry name" value="CYTOCHROME_P450"/>
    <property type="match status" value="1"/>
</dbReference>
<dbReference type="SUPFAM" id="SSF48264">
    <property type="entry name" value="Cytochrome P450"/>
    <property type="match status" value="1"/>
</dbReference>
<dbReference type="AlphaFoldDB" id="A0A067KGN6"/>
<keyword evidence="7 8" id="KW-0503">Monooxygenase</keyword>
<dbReference type="InterPro" id="IPR001128">
    <property type="entry name" value="Cyt_P450"/>
</dbReference>
<dbReference type="InterPro" id="IPR036396">
    <property type="entry name" value="Cyt_P450_sf"/>
</dbReference>
<evidence type="ECO:0000256" key="6">
    <source>
        <dbReference type="ARBA" id="ARBA00023004"/>
    </source>
</evidence>
<evidence type="ECO:0000256" key="5">
    <source>
        <dbReference type="ARBA" id="ARBA00023002"/>
    </source>
</evidence>
<evidence type="ECO:0000256" key="2">
    <source>
        <dbReference type="ARBA" id="ARBA00010617"/>
    </source>
</evidence>